<protein>
    <recommendedName>
        <fullName evidence="4">PiggyBac transposable element-derived protein domain-containing protein</fullName>
    </recommendedName>
</protein>
<evidence type="ECO:0008006" key="4">
    <source>
        <dbReference type="Google" id="ProtNLM"/>
    </source>
</evidence>
<organism evidence="2 3">
    <name type="scientific">Phytophthora sojae (strain P6497)</name>
    <name type="common">Soybean stem and root rot agent</name>
    <name type="synonym">Phytophthora megasperma f. sp. glycines</name>
    <dbReference type="NCBI Taxonomy" id="1094619"/>
    <lineage>
        <taxon>Eukaryota</taxon>
        <taxon>Sar</taxon>
        <taxon>Stramenopiles</taxon>
        <taxon>Oomycota</taxon>
        <taxon>Peronosporomycetes</taxon>
        <taxon>Peronosporales</taxon>
        <taxon>Peronosporaceae</taxon>
        <taxon>Phytophthora</taxon>
    </lineage>
</organism>
<reference evidence="2 3" key="1">
    <citation type="journal article" date="2006" name="Science">
        <title>Phytophthora genome sequences uncover evolutionary origins and mechanisms of pathogenesis.</title>
        <authorList>
            <person name="Tyler B.M."/>
            <person name="Tripathy S."/>
            <person name="Zhang X."/>
            <person name="Dehal P."/>
            <person name="Jiang R.H."/>
            <person name="Aerts A."/>
            <person name="Arredondo F.D."/>
            <person name="Baxter L."/>
            <person name="Bensasson D."/>
            <person name="Beynon J.L."/>
            <person name="Chapman J."/>
            <person name="Damasceno C.M."/>
            <person name="Dorrance A.E."/>
            <person name="Dou D."/>
            <person name="Dickerman A.W."/>
            <person name="Dubchak I.L."/>
            <person name="Garbelotto M."/>
            <person name="Gijzen M."/>
            <person name="Gordon S.G."/>
            <person name="Govers F."/>
            <person name="Grunwald N.J."/>
            <person name="Huang W."/>
            <person name="Ivors K.L."/>
            <person name="Jones R.W."/>
            <person name="Kamoun S."/>
            <person name="Krampis K."/>
            <person name="Lamour K.H."/>
            <person name="Lee M.K."/>
            <person name="McDonald W.H."/>
            <person name="Medina M."/>
            <person name="Meijer H.J."/>
            <person name="Nordberg E.K."/>
            <person name="Maclean D.J."/>
            <person name="Ospina-Giraldo M.D."/>
            <person name="Morris P.F."/>
            <person name="Phuntumart V."/>
            <person name="Putnam N.H."/>
            <person name="Rash S."/>
            <person name="Rose J.K."/>
            <person name="Sakihama Y."/>
            <person name="Salamov A.A."/>
            <person name="Savidor A."/>
            <person name="Scheuring C.F."/>
            <person name="Smith B.M."/>
            <person name="Sobral B.W."/>
            <person name="Terry A."/>
            <person name="Torto-Alalibo T.A."/>
            <person name="Win J."/>
            <person name="Xu Z."/>
            <person name="Zhang H."/>
            <person name="Grigoriev I.V."/>
            <person name="Rokhsar D.S."/>
            <person name="Boore J.L."/>
        </authorList>
    </citation>
    <scope>NUCLEOTIDE SEQUENCE [LARGE SCALE GENOMIC DNA]</scope>
    <source>
        <strain evidence="2 3">P6497</strain>
    </source>
</reference>
<dbReference type="AlphaFoldDB" id="G4Z617"/>
<dbReference type="KEGG" id="psoj:PHYSODRAFT_491721"/>
<gene>
    <name evidence="2" type="ORF">PHYSODRAFT_491721</name>
</gene>
<evidence type="ECO:0000313" key="3">
    <source>
        <dbReference type="Proteomes" id="UP000002640"/>
    </source>
</evidence>
<proteinExistence type="predicted"/>
<name>G4Z617_PHYSP</name>
<accession>G4Z617</accession>
<dbReference type="PANTHER" id="PTHR46599">
    <property type="entry name" value="PIGGYBAC TRANSPOSABLE ELEMENT-DERIVED PROTEIN 4"/>
    <property type="match status" value="1"/>
</dbReference>
<feature type="region of interest" description="Disordered" evidence="1">
    <location>
        <begin position="238"/>
        <end position="257"/>
    </location>
</feature>
<dbReference type="GeneID" id="20656748"/>
<dbReference type="RefSeq" id="XP_009523013.1">
    <property type="nucleotide sequence ID" value="XM_009524718.1"/>
</dbReference>
<feature type="compositionally biased region" description="Basic and acidic residues" evidence="1">
    <location>
        <begin position="287"/>
        <end position="296"/>
    </location>
</feature>
<dbReference type="InParanoid" id="G4Z617"/>
<sequence>GGVDSHDHLRLQRYSIQRVMRPKKYYKTVFYGLLDIAVINVFITHREYAKSVGEKPLSHVDFLIQLHEELLALGDDDFLETVPVAEAAVTEVEPRTNQTPVSTAYSLASSKHQLMVSTDKTAKGKFEFRVCKVCSVLGGAGSPGSNRPPGTTRHYCKQCSTDRGRLFLCSKARHVSDGNSVSCFNIWYSKWKNGDQLPHSEKVGRIRMRRSKEELRAETMDTASSDAVLPRQYETDVQNADGAASVSSSQLPVPSVTRNVEVQVHQPERPGADAAGQDEEGVTATERPPDESEREAVAEVLAELLGAVECTLSGAEQQNESEN</sequence>
<feature type="region of interest" description="Disordered" evidence="1">
    <location>
        <begin position="267"/>
        <end position="296"/>
    </location>
</feature>
<evidence type="ECO:0000256" key="1">
    <source>
        <dbReference type="SAM" id="MobiDB-lite"/>
    </source>
</evidence>
<dbReference type="PANTHER" id="PTHR46599:SF3">
    <property type="entry name" value="PIGGYBAC TRANSPOSABLE ELEMENT-DERIVED PROTEIN 4"/>
    <property type="match status" value="1"/>
</dbReference>
<keyword evidence="3" id="KW-1185">Reference proteome</keyword>
<feature type="compositionally biased region" description="Low complexity" evidence="1">
    <location>
        <begin position="245"/>
        <end position="256"/>
    </location>
</feature>
<dbReference type="EMBL" id="JH159153">
    <property type="protein sequence ID" value="EGZ20296.1"/>
    <property type="molecule type" value="Genomic_DNA"/>
</dbReference>
<evidence type="ECO:0000313" key="2">
    <source>
        <dbReference type="EMBL" id="EGZ20296.1"/>
    </source>
</evidence>
<dbReference type="Proteomes" id="UP000002640">
    <property type="component" value="Unassembled WGS sequence"/>
</dbReference>
<feature type="non-terminal residue" evidence="2">
    <location>
        <position position="1"/>
    </location>
</feature>